<proteinExistence type="predicted"/>
<sequence>MSWWRCISDAPESSAFRRIVV</sequence>
<dbReference type="Proteomes" id="UP001189122">
    <property type="component" value="Unassembled WGS sequence"/>
</dbReference>
<dbReference type="EMBL" id="CACRZD030000413">
    <property type="protein sequence ID" value="CAA6675863.1"/>
    <property type="molecule type" value="Genomic_DNA"/>
</dbReference>
<name>A0ABN7ED64_SPIIN</name>
<evidence type="ECO:0000313" key="1">
    <source>
        <dbReference type="EMBL" id="CAA6675863.1"/>
    </source>
</evidence>
<gene>
    <name evidence="1" type="ORF">SI7747_UN022205</name>
</gene>
<keyword evidence="2" id="KW-1185">Reference proteome</keyword>
<protein>
    <submittedName>
        <fullName evidence="1">Uncharacterized protein</fullName>
    </submittedName>
</protein>
<organism evidence="1 2">
    <name type="scientific">Spirodela intermedia</name>
    <name type="common">Intermediate duckweed</name>
    <dbReference type="NCBI Taxonomy" id="51605"/>
    <lineage>
        <taxon>Eukaryota</taxon>
        <taxon>Viridiplantae</taxon>
        <taxon>Streptophyta</taxon>
        <taxon>Embryophyta</taxon>
        <taxon>Tracheophyta</taxon>
        <taxon>Spermatophyta</taxon>
        <taxon>Magnoliopsida</taxon>
        <taxon>Liliopsida</taxon>
        <taxon>Araceae</taxon>
        <taxon>Lemnoideae</taxon>
        <taxon>Spirodela</taxon>
    </lineage>
</organism>
<evidence type="ECO:0000313" key="2">
    <source>
        <dbReference type="Proteomes" id="UP001189122"/>
    </source>
</evidence>
<comment type="caution">
    <text evidence="1">The sequence shown here is derived from an EMBL/GenBank/DDBJ whole genome shotgun (WGS) entry which is preliminary data.</text>
</comment>
<reference evidence="2" key="1">
    <citation type="journal article" date="2020" name="Sci. Rep.">
        <title>Chromosome-scale genome assembly for the duckweed Spirodela intermedia, integrating cytogenetic maps, PacBio and Oxford Nanopore libraries.</title>
        <authorList>
            <person name="Hoang P.T.N."/>
            <person name="Fiebig A."/>
            <person name="Novak P."/>
            <person name="Macas J."/>
            <person name="Cao H.X."/>
            <person name="Stepanenko A."/>
            <person name="Chen G."/>
            <person name="Borisjuk N."/>
            <person name="Scholz U."/>
            <person name="Schubert I."/>
        </authorList>
    </citation>
    <scope>NUCLEOTIDE SEQUENCE [LARGE SCALE GENOMIC DNA]</scope>
</reference>
<accession>A0ABN7ED64</accession>